<evidence type="ECO:0000313" key="4">
    <source>
        <dbReference type="EMBL" id="ACL03367.1"/>
    </source>
</evidence>
<sequence length="199" mass="21899">MKPTYSNCDRKVIVELGKNVFLPSQAQITTPMLSIGDHTRINGPVVIRGQQECEIGKYCAFGYHVTVITTNHDVSRPNLQLNMQRAYGFCSLEISKGPVTIGNNVWIGDNVTILSGVSIGHGSVVGAGAVVTSDIPPCSIAVGVPAKVSKLRFPKEVVDRFLELAWWDWPEDKISRNKKFFEADLSRITRGELDSLLVE</sequence>
<gene>
    <name evidence="4" type="ordered locus">Dalk_1669</name>
</gene>
<dbReference type="KEGG" id="dal:Dalk_1669"/>
<dbReference type="SUPFAM" id="SSF51161">
    <property type="entry name" value="Trimeric LpxA-like enzymes"/>
    <property type="match status" value="1"/>
</dbReference>
<dbReference type="InterPro" id="IPR001451">
    <property type="entry name" value="Hexapep"/>
</dbReference>
<evidence type="ECO:0000256" key="1">
    <source>
        <dbReference type="ARBA" id="ARBA00022679"/>
    </source>
</evidence>
<keyword evidence="3" id="KW-0012">Acyltransferase</keyword>
<name>B8FAS1_DESAL</name>
<dbReference type="PANTHER" id="PTHR23416:SF78">
    <property type="entry name" value="LIPOPOLYSACCHARIDE BIOSYNTHESIS O-ACETYL TRANSFERASE WBBJ-RELATED"/>
    <property type="match status" value="1"/>
</dbReference>
<dbReference type="Proteomes" id="UP000000739">
    <property type="component" value="Chromosome"/>
</dbReference>
<evidence type="ECO:0000256" key="2">
    <source>
        <dbReference type="ARBA" id="ARBA00022737"/>
    </source>
</evidence>
<keyword evidence="1" id="KW-0808">Transferase</keyword>
<organism evidence="4 5">
    <name type="scientific">Desulfatibacillum aliphaticivorans</name>
    <dbReference type="NCBI Taxonomy" id="218208"/>
    <lineage>
        <taxon>Bacteria</taxon>
        <taxon>Pseudomonadati</taxon>
        <taxon>Thermodesulfobacteriota</taxon>
        <taxon>Desulfobacteria</taxon>
        <taxon>Desulfobacterales</taxon>
        <taxon>Desulfatibacillaceae</taxon>
        <taxon>Desulfatibacillum</taxon>
    </lineage>
</organism>
<accession>B8FAS1</accession>
<dbReference type="PROSITE" id="PS00101">
    <property type="entry name" value="HEXAPEP_TRANSFERASES"/>
    <property type="match status" value="1"/>
</dbReference>
<dbReference type="AlphaFoldDB" id="B8FAS1"/>
<keyword evidence="5" id="KW-1185">Reference proteome</keyword>
<proteinExistence type="predicted"/>
<dbReference type="InterPro" id="IPR018357">
    <property type="entry name" value="Hexapep_transf_CS"/>
</dbReference>
<dbReference type="Pfam" id="PF00132">
    <property type="entry name" value="Hexapep"/>
    <property type="match status" value="1"/>
</dbReference>
<dbReference type="Gene3D" id="2.160.10.10">
    <property type="entry name" value="Hexapeptide repeat proteins"/>
    <property type="match status" value="1"/>
</dbReference>
<dbReference type="RefSeq" id="WP_012610801.1">
    <property type="nucleotide sequence ID" value="NC_011768.1"/>
</dbReference>
<dbReference type="eggNOG" id="COG0110">
    <property type="taxonomic scope" value="Bacteria"/>
</dbReference>
<evidence type="ECO:0000313" key="5">
    <source>
        <dbReference type="Proteomes" id="UP000000739"/>
    </source>
</evidence>
<dbReference type="GO" id="GO:0016746">
    <property type="term" value="F:acyltransferase activity"/>
    <property type="evidence" value="ECO:0007669"/>
    <property type="project" value="UniProtKB-KW"/>
</dbReference>
<dbReference type="CDD" id="cd03349">
    <property type="entry name" value="LbH_XAT"/>
    <property type="match status" value="1"/>
</dbReference>
<protein>
    <submittedName>
        <fullName evidence="4">Acetyltransferase (Isoleucine patch superfamily)-like protein</fullName>
    </submittedName>
</protein>
<evidence type="ECO:0000256" key="3">
    <source>
        <dbReference type="ARBA" id="ARBA00023315"/>
    </source>
</evidence>
<dbReference type="EMBL" id="CP001322">
    <property type="protein sequence ID" value="ACL03367.1"/>
    <property type="molecule type" value="Genomic_DNA"/>
</dbReference>
<dbReference type="InterPro" id="IPR011004">
    <property type="entry name" value="Trimer_LpxA-like_sf"/>
</dbReference>
<keyword evidence="2" id="KW-0677">Repeat</keyword>
<reference evidence="4 5" key="1">
    <citation type="journal article" date="2012" name="Environ. Microbiol.">
        <title>The genome sequence of Desulfatibacillum alkenivorans AK-01: a blueprint for anaerobic alkane oxidation.</title>
        <authorList>
            <person name="Callaghan A.V."/>
            <person name="Morris B.E."/>
            <person name="Pereira I.A."/>
            <person name="McInerney M.J."/>
            <person name="Austin R.N."/>
            <person name="Groves J.T."/>
            <person name="Kukor J.J."/>
            <person name="Suflita J.M."/>
            <person name="Young L.Y."/>
            <person name="Zylstra G.J."/>
            <person name="Wawrik B."/>
        </authorList>
    </citation>
    <scope>NUCLEOTIDE SEQUENCE [LARGE SCALE GENOMIC DNA]</scope>
    <source>
        <strain evidence="4 5">AK-01</strain>
    </source>
</reference>
<dbReference type="InterPro" id="IPR051159">
    <property type="entry name" value="Hexapeptide_acetyltransf"/>
</dbReference>
<dbReference type="PANTHER" id="PTHR23416">
    <property type="entry name" value="SIALIC ACID SYNTHASE-RELATED"/>
    <property type="match status" value="1"/>
</dbReference>
<dbReference type="HOGENOM" id="CLU_051638_5_1_7"/>